<accession>A0A3M6R6A5</accession>
<dbReference type="EMBL" id="RDQK01000010">
    <property type="protein sequence ID" value="RMX10279.1"/>
    <property type="molecule type" value="Genomic_DNA"/>
</dbReference>
<evidence type="ECO:0000313" key="4">
    <source>
        <dbReference type="Proteomes" id="UP000267035"/>
    </source>
</evidence>
<dbReference type="Proteomes" id="UP000267521">
    <property type="component" value="Unassembled WGS sequence"/>
</dbReference>
<reference evidence="4 5" key="1">
    <citation type="submission" date="2018-10" db="EMBL/GenBank/DDBJ databases">
        <title>Comamonadaceae CDC group NO-1 genome sequencing and assembly.</title>
        <authorList>
            <person name="Bernier A.-M."/>
            <person name="Bernard K."/>
        </authorList>
    </citation>
    <scope>NUCLEOTIDE SEQUENCE [LARGE SCALE GENOMIC DNA]</scope>
    <source>
        <strain evidence="2 4">NML161473</strain>
        <strain evidence="3 6">NML180581</strain>
        <strain evidence="1 5">NML970147</strain>
    </source>
</reference>
<dbReference type="EMBL" id="RDQL01000003">
    <property type="protein sequence ID" value="RMX01631.1"/>
    <property type="molecule type" value="Genomic_DNA"/>
</dbReference>
<gene>
    <name evidence="3" type="ORF">EBQ24_04960</name>
    <name evidence="2" type="ORF">EBQ25_02915</name>
    <name evidence="1" type="ORF">EBQ26_01550</name>
</gene>
<evidence type="ECO:0000313" key="2">
    <source>
        <dbReference type="EMBL" id="RMX01631.1"/>
    </source>
</evidence>
<evidence type="ECO:0000313" key="1">
    <source>
        <dbReference type="EMBL" id="RMX01481.1"/>
    </source>
</evidence>
<evidence type="ECO:0000313" key="6">
    <source>
        <dbReference type="Proteomes" id="UP000281171"/>
    </source>
</evidence>
<dbReference type="Proteomes" id="UP000281171">
    <property type="component" value="Unassembled WGS sequence"/>
</dbReference>
<accession>A0A3M6QFM7</accession>
<protein>
    <submittedName>
        <fullName evidence="1">Uncharacterized protein</fullName>
    </submittedName>
</protein>
<dbReference type="AlphaFoldDB" id="A0A3M6QFM7"/>
<name>A0A3M6QFM7_9BURK</name>
<dbReference type="EMBL" id="RDQM01000001">
    <property type="protein sequence ID" value="RMX01481.1"/>
    <property type="molecule type" value="Genomic_DNA"/>
</dbReference>
<evidence type="ECO:0000313" key="3">
    <source>
        <dbReference type="EMBL" id="RMX10279.1"/>
    </source>
</evidence>
<dbReference type="Proteomes" id="UP000267035">
    <property type="component" value="Unassembled WGS sequence"/>
</dbReference>
<organism evidence="1 5">
    <name type="scientific">Allofranklinella schreckenbergeri</name>
    <dbReference type="NCBI Taxonomy" id="1076744"/>
    <lineage>
        <taxon>Bacteria</taxon>
        <taxon>Pseudomonadati</taxon>
        <taxon>Pseudomonadota</taxon>
        <taxon>Betaproteobacteria</taxon>
        <taxon>Burkholderiales</taxon>
        <taxon>Comamonadaceae</taxon>
        <taxon>Allofranklinella</taxon>
    </lineage>
</organism>
<sequence length="160" mass="17644">MAVAIVAIGAYHFLLRQPEREAAMETVREVATAMQAQKEQEQGQAVAQALREERLRQGFLIGSTLRTWIAEYLVTQGRLPESLNELRFDLPYDHVLQSLDIGPSGAIVMHFLPQLGLDGAVTLTPRVDLNTGMVLDWSCTSADFDFIARALPGCAHTGNH</sequence>
<proteinExistence type="predicted"/>
<evidence type="ECO:0000313" key="5">
    <source>
        <dbReference type="Proteomes" id="UP000267521"/>
    </source>
</evidence>
<keyword evidence="4" id="KW-1185">Reference proteome</keyword>
<accession>A0A3M6QG13</accession>
<comment type="caution">
    <text evidence="1">The sequence shown here is derived from an EMBL/GenBank/DDBJ whole genome shotgun (WGS) entry which is preliminary data.</text>
</comment>